<accession>A0A375GQ94</accession>
<evidence type="ECO:0000313" key="2">
    <source>
        <dbReference type="EMBL" id="SOY78227.1"/>
    </source>
</evidence>
<dbReference type="Proteomes" id="UP000254259">
    <property type="component" value="Plasmid CBM2636p"/>
</dbReference>
<name>A0A375GQ94_9BURK</name>
<geneLocation type="plasmid" evidence="3">
    <name>CBM2636p</name>
</geneLocation>
<sequence length="275" mass="30022">MISVLHADAYCGFSGWVSDHDAVHATGAQPVFVGRVLWPGASEPEDTVIKLYPTDSCGVANEVIGFTANAVRGVDQPARGGVILLNREMLPVFDADVTAYVDRSTGLAVCWAATLVQNAKPFRFLRRLSTFDQDQLAAFFRSKFAHILTGVDHATGNSDRSDANFLYLDDMKYVAIDQGAVGGGPYWHSSWPDETAGNQLNLAAQREMTASQLSSWYASVLQEGLKTQDIWPEVSNQLRRDLIGLLDSEQIDTIVEYMSTRASNGTLAQACGRLI</sequence>
<gene>
    <name evidence="2" type="ORF">CBM2586_P70043</name>
    <name evidence="1" type="ORF">CBM2589_P60041</name>
    <name evidence="3" type="ORF">CBM2636_P10128</name>
</gene>
<evidence type="ECO:0000313" key="1">
    <source>
        <dbReference type="EMBL" id="SOY77290.1"/>
    </source>
</evidence>
<dbReference type="AlphaFoldDB" id="A0A375GQ94"/>
<geneLocation type="plasmid" evidence="5">
    <name>cbm2589_p</name>
</geneLocation>
<geneLocation type="plasmid" evidence="4">
    <name>cbm2636p</name>
</geneLocation>
<dbReference type="RefSeq" id="WP_012354497.1">
    <property type="nucleotide sequence ID" value="NZ_CBCRZP010000056.1"/>
</dbReference>
<dbReference type="Proteomes" id="UP000257016">
    <property type="component" value="Unassembled WGS sequence"/>
</dbReference>
<evidence type="ECO:0000313" key="3">
    <source>
        <dbReference type="EMBL" id="SPD69217.1"/>
    </source>
</evidence>
<evidence type="ECO:0008006" key="6">
    <source>
        <dbReference type="Google" id="ProtNLM"/>
    </source>
</evidence>
<reference evidence="4 5" key="1">
    <citation type="submission" date="2018-01" db="EMBL/GenBank/DDBJ databases">
        <authorList>
            <person name="Clerissi C."/>
        </authorList>
    </citation>
    <scope>NUCLEOTIDE SEQUENCE [LARGE SCALE GENOMIC DNA]</scope>
    <source>
        <strain evidence="2">Cupriavidus taiwanensis LMG 19430</strain>
        <strain evidence="1">Cupriavidus taiwanensis STM 3521</strain>
        <strain evidence="3">Cupriavidus taiwanensis SWF 66322</strain>
        <plasmid evidence="5">cbm2589_p</plasmid>
        <plasmid evidence="3">CBM2636p</plasmid>
        <plasmid evidence="4">cbm2636p</plasmid>
    </source>
</reference>
<evidence type="ECO:0000313" key="4">
    <source>
        <dbReference type="Proteomes" id="UP000254259"/>
    </source>
</evidence>
<evidence type="ECO:0000313" key="5">
    <source>
        <dbReference type="Proteomes" id="UP000256297"/>
    </source>
</evidence>
<dbReference type="EMBL" id="LT984815">
    <property type="protein sequence ID" value="SPD69217.1"/>
    <property type="molecule type" value="Genomic_DNA"/>
</dbReference>
<dbReference type="EMBL" id="OFSP01000074">
    <property type="protein sequence ID" value="SOY77290.1"/>
    <property type="molecule type" value="Genomic_DNA"/>
</dbReference>
<dbReference type="Proteomes" id="UP000256297">
    <property type="component" value="Plasmid CBM2589_p"/>
</dbReference>
<dbReference type="EMBL" id="OFSN01000064">
    <property type="protein sequence ID" value="SOY78227.1"/>
    <property type="molecule type" value="Genomic_DNA"/>
</dbReference>
<keyword evidence="3" id="KW-0614">Plasmid</keyword>
<dbReference type="GeneID" id="29763566"/>
<protein>
    <recommendedName>
        <fullName evidence="6">HipA-like C-terminal domain-containing protein</fullName>
    </recommendedName>
</protein>
<organism evidence="1 5">
    <name type="scientific">Cupriavidus taiwanensis</name>
    <dbReference type="NCBI Taxonomy" id="164546"/>
    <lineage>
        <taxon>Bacteria</taxon>
        <taxon>Pseudomonadati</taxon>
        <taxon>Pseudomonadota</taxon>
        <taxon>Betaproteobacteria</taxon>
        <taxon>Burkholderiales</taxon>
        <taxon>Burkholderiaceae</taxon>
        <taxon>Cupriavidus</taxon>
    </lineage>
</organism>
<proteinExistence type="predicted"/>